<organism evidence="3 4">
    <name type="scientific">Anaeramoeba flamelloides</name>
    <dbReference type="NCBI Taxonomy" id="1746091"/>
    <lineage>
        <taxon>Eukaryota</taxon>
        <taxon>Metamonada</taxon>
        <taxon>Anaeramoebidae</taxon>
        <taxon>Anaeramoeba</taxon>
    </lineage>
</organism>
<accession>A0AAV7YY42</accession>
<evidence type="ECO:0000313" key="4">
    <source>
        <dbReference type="Proteomes" id="UP001146793"/>
    </source>
</evidence>
<proteinExistence type="predicted"/>
<dbReference type="EMBL" id="JANTQA010000042">
    <property type="protein sequence ID" value="KAJ3434683.1"/>
    <property type="molecule type" value="Genomic_DNA"/>
</dbReference>
<evidence type="ECO:0000256" key="2">
    <source>
        <dbReference type="SAM" id="MobiDB-lite"/>
    </source>
</evidence>
<dbReference type="AlphaFoldDB" id="A0AAV7YY42"/>
<evidence type="ECO:0000313" key="3">
    <source>
        <dbReference type="EMBL" id="KAJ3434683.1"/>
    </source>
</evidence>
<reference evidence="3" key="1">
    <citation type="submission" date="2022-08" db="EMBL/GenBank/DDBJ databases">
        <title>Novel sulphate-reducing endosymbionts in the free-living metamonad Anaeramoeba.</title>
        <authorList>
            <person name="Jerlstrom-Hultqvist J."/>
            <person name="Cepicka I."/>
            <person name="Gallot-Lavallee L."/>
            <person name="Salas-Leiva D."/>
            <person name="Curtis B.A."/>
            <person name="Zahonova K."/>
            <person name="Pipaliya S."/>
            <person name="Dacks J."/>
            <person name="Roger A.J."/>
        </authorList>
    </citation>
    <scope>NUCLEOTIDE SEQUENCE</scope>
    <source>
        <strain evidence="3">Busselton2</strain>
    </source>
</reference>
<keyword evidence="1" id="KW-0175">Coiled coil</keyword>
<protein>
    <submittedName>
        <fullName evidence="3">Uncharacterized protein</fullName>
    </submittedName>
</protein>
<comment type="caution">
    <text evidence="3">The sequence shown here is derived from an EMBL/GenBank/DDBJ whole genome shotgun (WGS) entry which is preliminary data.</text>
</comment>
<name>A0AAV7YY42_9EUKA</name>
<evidence type="ECO:0000256" key="1">
    <source>
        <dbReference type="SAM" id="Coils"/>
    </source>
</evidence>
<feature type="region of interest" description="Disordered" evidence="2">
    <location>
        <begin position="226"/>
        <end position="272"/>
    </location>
</feature>
<dbReference type="Proteomes" id="UP001146793">
    <property type="component" value="Unassembled WGS sequence"/>
</dbReference>
<sequence>MPIELKENFGVNKLTNLLFNGFLNIKILNREIYLKVIFQLLKINFEELIGNKNSQLFCSFLIIILYYYSIDNAKINLVIKNNLYLLSKISKKHNLQFLSNFWLQLMKNNSKLINEKVFVQVCNQLKKLIIGKEQEKKIYFFLLKLMINNEKIIFKNTLLFVFDQLYLKNKIIYQLPKDLIGKLIQSINPSNNLKFTNFFLLLFQNSQMKNDNLDLRKTIKKIHHRHHKDYKNQKGYLQGNKQSQTDNGMNNNDNNLNINNGSIGAISNTEKKNNTTRFNDPLIEEIEHFPIFLRQKWRIENIENQKVSLISKKDRIRLKERHRTQLIEEKKKTLALKEEKLRQLKKRIEKRESLSQKRSRATTQFQLRDTNNETFSTEKLLTLDISENTQESTLTIPNQMQLEQITHDFLDDLDQFSKAPKKK</sequence>
<feature type="coiled-coil region" evidence="1">
    <location>
        <begin position="299"/>
        <end position="354"/>
    </location>
</feature>
<feature type="compositionally biased region" description="Low complexity" evidence="2">
    <location>
        <begin position="247"/>
        <end position="268"/>
    </location>
</feature>
<gene>
    <name evidence="3" type="ORF">M0812_01804</name>
</gene>